<accession>A0ACC0NJL3</accession>
<organism evidence="1 2">
    <name type="scientific">Rhododendron molle</name>
    <name type="common">Chinese azalea</name>
    <name type="synonym">Azalea mollis</name>
    <dbReference type="NCBI Taxonomy" id="49168"/>
    <lineage>
        <taxon>Eukaryota</taxon>
        <taxon>Viridiplantae</taxon>
        <taxon>Streptophyta</taxon>
        <taxon>Embryophyta</taxon>
        <taxon>Tracheophyta</taxon>
        <taxon>Spermatophyta</taxon>
        <taxon>Magnoliopsida</taxon>
        <taxon>eudicotyledons</taxon>
        <taxon>Gunneridae</taxon>
        <taxon>Pentapetalae</taxon>
        <taxon>asterids</taxon>
        <taxon>Ericales</taxon>
        <taxon>Ericaceae</taxon>
        <taxon>Ericoideae</taxon>
        <taxon>Rhodoreae</taxon>
        <taxon>Rhododendron</taxon>
    </lineage>
</organism>
<evidence type="ECO:0000313" key="1">
    <source>
        <dbReference type="EMBL" id="KAI8552999.1"/>
    </source>
</evidence>
<protein>
    <submittedName>
        <fullName evidence="1">Uncharacterized protein</fullName>
    </submittedName>
</protein>
<evidence type="ECO:0000313" key="2">
    <source>
        <dbReference type="Proteomes" id="UP001062846"/>
    </source>
</evidence>
<keyword evidence="2" id="KW-1185">Reference proteome</keyword>
<comment type="caution">
    <text evidence="1">The sequence shown here is derived from an EMBL/GenBank/DDBJ whole genome shotgun (WGS) entry which is preliminary data.</text>
</comment>
<sequence length="145" mass="15098">MKRIFHVGENSSMASMLATVVSECERALSAGETKRCVGPLNRGSSCRLELLSTTITTSSSAGSSHLHRASYLAGYGAGVDDLDVHMLSACGRRVTTEPFRIISEGHCRPFCLLRTPPPRGSGCNGATSSSCSSTCSLAGGTRVAA</sequence>
<dbReference type="Proteomes" id="UP001062846">
    <property type="component" value="Chromosome 6"/>
</dbReference>
<dbReference type="EMBL" id="CM046393">
    <property type="protein sequence ID" value="KAI8552999.1"/>
    <property type="molecule type" value="Genomic_DNA"/>
</dbReference>
<name>A0ACC0NJL3_RHOML</name>
<proteinExistence type="predicted"/>
<gene>
    <name evidence="1" type="ORF">RHMOL_Rhmol06G0311200</name>
</gene>
<reference evidence="1" key="1">
    <citation type="submission" date="2022-02" db="EMBL/GenBank/DDBJ databases">
        <title>Plant Genome Project.</title>
        <authorList>
            <person name="Zhang R.-G."/>
        </authorList>
    </citation>
    <scope>NUCLEOTIDE SEQUENCE</scope>
    <source>
        <strain evidence="1">AT1</strain>
    </source>
</reference>